<evidence type="ECO:0000313" key="1">
    <source>
        <dbReference type="EMBL" id="MDT8904006.1"/>
    </source>
</evidence>
<dbReference type="Proteomes" id="UP001254848">
    <property type="component" value="Unassembled WGS sequence"/>
</dbReference>
<gene>
    <name evidence="1" type="ORF">Q4T40_22460</name>
</gene>
<keyword evidence="2" id="KW-1185">Reference proteome</keyword>
<name>A0ABU3P4P0_9FIRM</name>
<sequence length="159" mass="17925">MATIYINNAKATYDDEIIAKLTERFNAKLKTYEIRKGDKYVEKLHKMGVTDITTAERTDILQAFEGENVDYVVYAEVQPPILKHWMSLFNQGYAATVTIPVKIIDVKGSKYIYNGKFTEQADNSAVIGGVGTKSAVMKAMDKIFVKTDELLVSRMPMNK</sequence>
<dbReference type="RefSeq" id="WP_413782567.1">
    <property type="nucleotide sequence ID" value="NZ_JAUOZS010000002.1"/>
</dbReference>
<dbReference type="EMBL" id="JAUOZS010000002">
    <property type="protein sequence ID" value="MDT8904006.1"/>
    <property type="molecule type" value="Genomic_DNA"/>
</dbReference>
<organism evidence="1 2">
    <name type="scientific">Anaeroselena agilis</name>
    <dbReference type="NCBI Taxonomy" id="3063788"/>
    <lineage>
        <taxon>Bacteria</taxon>
        <taxon>Bacillati</taxon>
        <taxon>Bacillota</taxon>
        <taxon>Negativicutes</taxon>
        <taxon>Acetonemataceae</taxon>
        <taxon>Anaeroselena</taxon>
    </lineage>
</organism>
<reference evidence="1 2" key="1">
    <citation type="submission" date="2023-07" db="EMBL/GenBank/DDBJ databases">
        <title>The novel representative of Negativicutes class, Anaeroselena agilis gen. nov. sp. nov.</title>
        <authorList>
            <person name="Prokofeva M.I."/>
            <person name="Elcheninov A.G."/>
            <person name="Klyukina A."/>
            <person name="Kublanov I.V."/>
            <person name="Frolov E.N."/>
            <person name="Podosokorskaya O.A."/>
        </authorList>
    </citation>
    <scope>NUCLEOTIDE SEQUENCE [LARGE SCALE GENOMIC DNA]</scope>
    <source>
        <strain evidence="1 2">4137-cl</strain>
    </source>
</reference>
<evidence type="ECO:0000313" key="2">
    <source>
        <dbReference type="Proteomes" id="UP001254848"/>
    </source>
</evidence>
<comment type="caution">
    <text evidence="1">The sequence shown here is derived from an EMBL/GenBank/DDBJ whole genome shotgun (WGS) entry which is preliminary data.</text>
</comment>
<protein>
    <submittedName>
        <fullName evidence="1">Uncharacterized protein</fullName>
    </submittedName>
</protein>
<accession>A0ABU3P4P0</accession>
<proteinExistence type="predicted"/>